<dbReference type="InterPro" id="IPR008538">
    <property type="entry name" value="Uma2"/>
</dbReference>
<comment type="caution">
    <text evidence="2">The sequence shown here is derived from an EMBL/GenBank/DDBJ whole genome shotgun (WGS) entry which is preliminary data.</text>
</comment>
<dbReference type="Proteomes" id="UP000618445">
    <property type="component" value="Unassembled WGS sequence"/>
</dbReference>
<keyword evidence="3" id="KW-1185">Reference proteome</keyword>
<feature type="domain" description="Putative restriction endonuclease" evidence="1">
    <location>
        <begin position="20"/>
        <end position="187"/>
    </location>
</feature>
<dbReference type="Pfam" id="PF05685">
    <property type="entry name" value="Uma2"/>
    <property type="match status" value="1"/>
</dbReference>
<sequence length="192" mass="22157">MTAQIVTPSFTSNIHKFTVQQYHLMHEAGVFTVGDRYELINGEIREMSPIGIKHAVCVAKTARLFQVKLGDRAFIWTQNPIILRNYSEPQPDLAILKWRDDFYASALPTPEDILLIIEVADSTIAYDRDVKMPLYAVNGIPEMWLFDVNQQIIEGYTQPSSSGYKRMQRYEQGDTLAMNTFPEFNFNWEDLL</sequence>
<reference evidence="2 3" key="1">
    <citation type="journal article" date="2020" name="ISME J.">
        <title>Comparative genomics reveals insights into cyanobacterial evolution and habitat adaptation.</title>
        <authorList>
            <person name="Chen M.Y."/>
            <person name="Teng W.K."/>
            <person name="Zhao L."/>
            <person name="Hu C.X."/>
            <person name="Zhou Y.K."/>
            <person name="Han B.P."/>
            <person name="Song L.R."/>
            <person name="Shu W.S."/>
        </authorList>
    </citation>
    <scope>NUCLEOTIDE SEQUENCE [LARGE SCALE GENOMIC DNA]</scope>
    <source>
        <strain evidence="2 3">FACHB-1050</strain>
    </source>
</reference>
<keyword evidence="2" id="KW-0255">Endonuclease</keyword>
<accession>A0ABR8C815</accession>
<keyword evidence="2" id="KW-0540">Nuclease</keyword>
<keyword evidence="2" id="KW-0378">Hydrolase</keyword>
<dbReference type="InterPro" id="IPR011335">
    <property type="entry name" value="Restrct_endonuc-II-like"/>
</dbReference>
<evidence type="ECO:0000259" key="1">
    <source>
        <dbReference type="Pfam" id="PF05685"/>
    </source>
</evidence>
<evidence type="ECO:0000313" key="2">
    <source>
        <dbReference type="EMBL" id="MBD2316295.1"/>
    </source>
</evidence>
<gene>
    <name evidence="2" type="ORF">H6G05_05475</name>
</gene>
<dbReference type="PANTHER" id="PTHR35400">
    <property type="entry name" value="SLR1083 PROTEIN"/>
    <property type="match status" value="1"/>
</dbReference>
<dbReference type="PANTHER" id="PTHR35400:SF1">
    <property type="entry name" value="SLR1083 PROTEIN"/>
    <property type="match status" value="1"/>
</dbReference>
<dbReference type="InterPro" id="IPR012296">
    <property type="entry name" value="Nuclease_put_TT1808"/>
</dbReference>
<evidence type="ECO:0000313" key="3">
    <source>
        <dbReference type="Proteomes" id="UP000618445"/>
    </source>
</evidence>
<dbReference type="SUPFAM" id="SSF52980">
    <property type="entry name" value="Restriction endonuclease-like"/>
    <property type="match status" value="1"/>
</dbReference>
<dbReference type="CDD" id="cd06260">
    <property type="entry name" value="DUF820-like"/>
    <property type="match status" value="1"/>
</dbReference>
<dbReference type="GO" id="GO:0004519">
    <property type="term" value="F:endonuclease activity"/>
    <property type="evidence" value="ECO:0007669"/>
    <property type="project" value="UniProtKB-KW"/>
</dbReference>
<organism evidence="2 3">
    <name type="scientific">Phormidium tenue FACHB-1050</name>
    <dbReference type="NCBI Taxonomy" id="2692857"/>
    <lineage>
        <taxon>Bacteria</taxon>
        <taxon>Bacillati</taxon>
        <taxon>Cyanobacteriota</taxon>
        <taxon>Cyanophyceae</taxon>
        <taxon>Oscillatoriophycideae</taxon>
        <taxon>Oscillatoriales</taxon>
        <taxon>Oscillatoriaceae</taxon>
        <taxon>Phormidium</taxon>
    </lineage>
</organism>
<protein>
    <submittedName>
        <fullName evidence="2">Uma2 family endonuclease</fullName>
    </submittedName>
</protein>
<dbReference type="Gene3D" id="3.90.1570.10">
    <property type="entry name" value="tt1808, chain A"/>
    <property type="match status" value="1"/>
</dbReference>
<proteinExistence type="predicted"/>
<dbReference type="RefSeq" id="WP_190577010.1">
    <property type="nucleotide sequence ID" value="NZ_CAWPQU010000045.1"/>
</dbReference>
<dbReference type="EMBL" id="JACJQY010000005">
    <property type="protein sequence ID" value="MBD2316295.1"/>
    <property type="molecule type" value="Genomic_DNA"/>
</dbReference>
<name>A0ABR8C815_9CYAN</name>